<proteinExistence type="predicted"/>
<accession>A0A7J6JRX1</accession>
<feature type="transmembrane region" description="Helical" evidence="2">
    <location>
        <begin position="6"/>
        <end position="24"/>
    </location>
</feature>
<feature type="region of interest" description="Disordered" evidence="1">
    <location>
        <begin position="53"/>
        <end position="95"/>
    </location>
</feature>
<dbReference type="InParanoid" id="A0A7J6JRX1"/>
<keyword evidence="2" id="KW-0812">Transmembrane</keyword>
<evidence type="ECO:0000313" key="3">
    <source>
        <dbReference type="EMBL" id="KAF4492777.1"/>
    </source>
</evidence>
<reference evidence="3 4" key="2">
    <citation type="submission" date="2020-04" db="EMBL/GenBank/DDBJ databases">
        <title>Genome sequencing and assembly of multiple isolates from the Colletotrichum gloeosporioides species complex.</title>
        <authorList>
            <person name="Gan P."/>
            <person name="Shirasu K."/>
        </authorList>
    </citation>
    <scope>NUCLEOTIDE SEQUENCE [LARGE SCALE GENOMIC DNA]</scope>
    <source>
        <strain evidence="3 4">Nara gc5</strain>
    </source>
</reference>
<name>A0A7J6JRX1_COLFN</name>
<keyword evidence="2" id="KW-0472">Membrane</keyword>
<dbReference type="AlphaFoldDB" id="A0A7J6JRX1"/>
<dbReference type="RefSeq" id="XP_031877025.1">
    <property type="nucleotide sequence ID" value="XM_032026498.1"/>
</dbReference>
<evidence type="ECO:0000256" key="2">
    <source>
        <dbReference type="SAM" id="Phobius"/>
    </source>
</evidence>
<dbReference type="OrthoDB" id="2522565at2759"/>
<gene>
    <name evidence="3" type="ORF">CGGC5_v000190</name>
</gene>
<comment type="caution">
    <text evidence="3">The sequence shown here is derived from an EMBL/GenBank/DDBJ whole genome shotgun (WGS) entry which is preliminary data.</text>
</comment>
<protein>
    <submittedName>
        <fullName evidence="3">Uncharacterized protein</fullName>
    </submittedName>
</protein>
<dbReference type="GeneID" id="43610637"/>
<dbReference type="Proteomes" id="UP000011096">
    <property type="component" value="Unassembled WGS sequence"/>
</dbReference>
<evidence type="ECO:0000313" key="4">
    <source>
        <dbReference type="Proteomes" id="UP000011096"/>
    </source>
</evidence>
<sequence>MLARDFKRVVLIVGPFLFLVYIGIRCLDFRDSSSGFNTWFDHIFAPNWRQADELKPHSRPAPSAAAPPPAPEDTEPPIAVPPTVLPPTPPSDSIPIATERTHHEVFSISTFDKRFFPIHFGDEDAINPNILPHPTLDNTYIIVAQRRKTHDDKTAEHFELVCNAVFTMEGLSCVEAPTTLPIAATKSGDDKCPPKLAYIAMNIGPHDARVFHGPKAPFITFGSNSLYCCFGQFMQDFRTLGNWGFQMSLDQGFSTGTELQRPPPWGTMEKNWFPFWDEDGAVYVHHDVAPKRVFSKLNLDGSVGPDLALLAPGDEACLERYMPKLPPDLESIHQATNSLSITFCKRMDVNCKPTSDNTFIFTIFQHKTFYHFHSEYEPYIMVFRQKAPFEVFAVSKKPIWIHGREKKDTGASDMFYVTSISWKTKGQRYHGYMDDTLFLAFGIEDKMAGGIDVTAEDLISELGTCLET</sequence>
<evidence type="ECO:0000256" key="1">
    <source>
        <dbReference type="SAM" id="MobiDB-lite"/>
    </source>
</evidence>
<organism evidence="3 4">
    <name type="scientific">Colletotrichum fructicola (strain Nara gc5)</name>
    <name type="common">Anthracnose fungus</name>
    <name type="synonym">Colletotrichum gloeosporioides (strain Nara gc5)</name>
    <dbReference type="NCBI Taxonomy" id="1213859"/>
    <lineage>
        <taxon>Eukaryota</taxon>
        <taxon>Fungi</taxon>
        <taxon>Dikarya</taxon>
        <taxon>Ascomycota</taxon>
        <taxon>Pezizomycotina</taxon>
        <taxon>Sordariomycetes</taxon>
        <taxon>Hypocreomycetidae</taxon>
        <taxon>Glomerellales</taxon>
        <taxon>Glomerellaceae</taxon>
        <taxon>Colletotrichum</taxon>
        <taxon>Colletotrichum gloeosporioides species complex</taxon>
    </lineage>
</organism>
<keyword evidence="4" id="KW-1185">Reference proteome</keyword>
<keyword evidence="2" id="KW-1133">Transmembrane helix</keyword>
<reference evidence="3 4" key="1">
    <citation type="submission" date="2012-08" db="EMBL/GenBank/DDBJ databases">
        <authorList>
            <person name="Gan P.H.P."/>
            <person name="Ikeda K."/>
            <person name="Irieda H."/>
            <person name="Narusaka M."/>
            <person name="O'Connell R.J."/>
            <person name="Narusaka Y."/>
            <person name="Takano Y."/>
            <person name="Kubo Y."/>
            <person name="Shirasu K."/>
        </authorList>
    </citation>
    <scope>NUCLEOTIDE SEQUENCE [LARGE SCALE GENOMIC DNA]</scope>
    <source>
        <strain evidence="3 4">Nara gc5</strain>
    </source>
</reference>
<dbReference type="EMBL" id="ANPB02000001">
    <property type="protein sequence ID" value="KAF4492777.1"/>
    <property type="molecule type" value="Genomic_DNA"/>
</dbReference>
<feature type="compositionally biased region" description="Pro residues" evidence="1">
    <location>
        <begin position="78"/>
        <end position="92"/>
    </location>
</feature>